<organism evidence="5 6">
    <name type="scientific">Diplogelasinospora grovesii</name>
    <dbReference type="NCBI Taxonomy" id="303347"/>
    <lineage>
        <taxon>Eukaryota</taxon>
        <taxon>Fungi</taxon>
        <taxon>Dikarya</taxon>
        <taxon>Ascomycota</taxon>
        <taxon>Pezizomycotina</taxon>
        <taxon>Sordariomycetes</taxon>
        <taxon>Sordariomycetidae</taxon>
        <taxon>Sordariales</taxon>
        <taxon>Diplogelasinosporaceae</taxon>
        <taxon>Diplogelasinospora</taxon>
    </lineage>
</organism>
<dbReference type="InterPro" id="IPR025110">
    <property type="entry name" value="AMP-bd_C"/>
</dbReference>
<dbReference type="GO" id="GO:0005737">
    <property type="term" value="C:cytoplasm"/>
    <property type="evidence" value="ECO:0007669"/>
    <property type="project" value="TreeGrafter"/>
</dbReference>
<dbReference type="GO" id="GO:0016874">
    <property type="term" value="F:ligase activity"/>
    <property type="evidence" value="ECO:0007669"/>
    <property type="project" value="UniProtKB-KW"/>
</dbReference>
<dbReference type="Gene3D" id="1.10.1200.10">
    <property type="entry name" value="ACP-like"/>
    <property type="match status" value="1"/>
</dbReference>
<dbReference type="GO" id="GO:0031177">
    <property type="term" value="F:phosphopantetheine binding"/>
    <property type="evidence" value="ECO:0007669"/>
    <property type="project" value="TreeGrafter"/>
</dbReference>
<comment type="caution">
    <text evidence="5">The sequence shown here is derived from an EMBL/GenBank/DDBJ whole genome shotgun (WGS) entry which is preliminary data.</text>
</comment>
<evidence type="ECO:0000256" key="1">
    <source>
        <dbReference type="ARBA" id="ARBA00022450"/>
    </source>
</evidence>
<dbReference type="InterPro" id="IPR020845">
    <property type="entry name" value="AMP-binding_CS"/>
</dbReference>
<dbReference type="Pfam" id="PF00668">
    <property type="entry name" value="Condensation"/>
    <property type="match status" value="1"/>
</dbReference>
<proteinExistence type="predicted"/>
<dbReference type="SUPFAM" id="SSF56801">
    <property type="entry name" value="Acetyl-CoA synthetase-like"/>
    <property type="match status" value="1"/>
</dbReference>
<dbReference type="PROSITE" id="PS50075">
    <property type="entry name" value="CARRIER"/>
    <property type="match status" value="1"/>
</dbReference>
<dbReference type="InterPro" id="IPR009081">
    <property type="entry name" value="PP-bd_ACP"/>
</dbReference>
<reference evidence="6" key="1">
    <citation type="journal article" date="2023" name="Mol. Phylogenet. Evol.">
        <title>Genome-scale phylogeny and comparative genomics of the fungal order Sordariales.</title>
        <authorList>
            <person name="Hensen N."/>
            <person name="Bonometti L."/>
            <person name="Westerberg I."/>
            <person name="Brannstrom I.O."/>
            <person name="Guillou S."/>
            <person name="Cros-Aarteil S."/>
            <person name="Calhoun S."/>
            <person name="Haridas S."/>
            <person name="Kuo A."/>
            <person name="Mondo S."/>
            <person name="Pangilinan J."/>
            <person name="Riley R."/>
            <person name="LaButti K."/>
            <person name="Andreopoulos B."/>
            <person name="Lipzen A."/>
            <person name="Chen C."/>
            <person name="Yan M."/>
            <person name="Daum C."/>
            <person name="Ng V."/>
            <person name="Clum A."/>
            <person name="Steindorff A."/>
            <person name="Ohm R.A."/>
            <person name="Martin F."/>
            <person name="Silar P."/>
            <person name="Natvig D.O."/>
            <person name="Lalanne C."/>
            <person name="Gautier V."/>
            <person name="Ament-Velasquez S.L."/>
            <person name="Kruys A."/>
            <person name="Hutchinson M.I."/>
            <person name="Powell A.J."/>
            <person name="Barry K."/>
            <person name="Miller A.N."/>
            <person name="Grigoriev I.V."/>
            <person name="Debuchy R."/>
            <person name="Gladieux P."/>
            <person name="Hiltunen Thoren M."/>
            <person name="Johannesson H."/>
        </authorList>
    </citation>
    <scope>NUCLEOTIDE SEQUENCE [LARGE SCALE GENOMIC DNA]</scope>
    <source>
        <strain evidence="6">CBS 340.73</strain>
    </source>
</reference>
<keyword evidence="6" id="KW-1185">Reference proteome</keyword>
<evidence type="ECO:0000259" key="4">
    <source>
        <dbReference type="PROSITE" id="PS50075"/>
    </source>
</evidence>
<dbReference type="PANTHER" id="PTHR45527:SF1">
    <property type="entry name" value="FATTY ACID SYNTHASE"/>
    <property type="match status" value="1"/>
</dbReference>
<dbReference type="InterPro" id="IPR001242">
    <property type="entry name" value="Condensation_dom"/>
</dbReference>
<dbReference type="Pfam" id="PF00501">
    <property type="entry name" value="AMP-binding"/>
    <property type="match status" value="1"/>
</dbReference>
<sequence>MPTPTLKTSVVDLVDNWAANTPDASAAIWDGQTLTYAELRSASLHVSDALLSVGGDLRGAHVPLLTQMSLEMLPAIIGILRVGACHVPMDVAAWSRSRIEAALGQVSPRVAVATSSVDGLQLPLPPTVHFRKEWLRSPFVNKQAFSDQLGDIRRGLGPEDLAYIIFTSGTTGKPKGVLVAHRSIRFLVSLGDGDVIKPSPGKHILLTFSVAFDGCAGIVWTTLTNGATLAMASASNFPAIATTCQILILTPSMLAALDPAGGYEGVQEIYLGGEAPSLSVVRQWITPKRNVIQMDPDNEPVLGQIIPGVKVVLVDENMQEAEVGEIMIAGPCLAVGYMKSPELTAKKFIVWNGERFYRTGDRARRTPRGLVWAGRVDRLVKNRGFLINLESEVEPALLRFPPVRTATAFIWRDKLVGFVQPSTVNTDELRTFMKTDFDHFVVPDKIIAVDDFPLTANSKVDQSALRTKLDARLVDGEDVLDEEKTLSTRDALRLAVSKILDVPLRELDETSSFTKHGGNSLLAIKLSQFLLKLGCSLSVAQVLKAETIGEMEEACSDRVGSVHSRQDDDPAPESSLAVPMTDMQKLMLSQSQQDISSNCLVIKLNHVGSQVPSPRQLHDAWIKVLSRHDIFQTRFDLGGWALSDLGGLNFGWREIQVYHESEHERAVISHENSAWIDVQGDKGLSLEAPYCHMTCISVPCRRATIIWRVHHILTDAFSSAILLQDLNRTLAGEELGAGPRYRDFALFFQKYKRENLERAIHLWERTLSCLSTKPVLHIPAPPTRLADSSLMDMRRFSTAIQKTALDAAVRSYAVSSTTLVFSALTASGAGASFVLSLSGRMLPWPLASSLVGSMHVRAPFRTAVPATATVRDWIAEVHSELLNVYELQNLASSLPPSISETQPPVVPLRWRVFEDAGTVICELKTDKKKVDLGWAERAGDVAARALEGLVHAPHDSRVRVEDL</sequence>
<dbReference type="Gene3D" id="3.40.50.12780">
    <property type="entry name" value="N-terminal domain of ligase-like"/>
    <property type="match status" value="1"/>
</dbReference>
<keyword evidence="1" id="KW-0596">Phosphopantetheine</keyword>
<dbReference type="SUPFAM" id="SSF47336">
    <property type="entry name" value="ACP-like"/>
    <property type="match status" value="1"/>
</dbReference>
<dbReference type="PANTHER" id="PTHR45527">
    <property type="entry name" value="NONRIBOSOMAL PEPTIDE SYNTHETASE"/>
    <property type="match status" value="1"/>
</dbReference>
<dbReference type="Gene3D" id="3.30.300.30">
    <property type="match status" value="1"/>
</dbReference>
<evidence type="ECO:0000256" key="2">
    <source>
        <dbReference type="ARBA" id="ARBA00022553"/>
    </source>
</evidence>
<evidence type="ECO:0000256" key="3">
    <source>
        <dbReference type="ARBA" id="ARBA00022598"/>
    </source>
</evidence>
<dbReference type="InterPro" id="IPR020459">
    <property type="entry name" value="AMP-binding"/>
</dbReference>
<dbReference type="Gene3D" id="3.30.559.30">
    <property type="entry name" value="Nonribosomal peptide synthetase, condensation domain"/>
    <property type="match status" value="1"/>
</dbReference>
<keyword evidence="2" id="KW-0597">Phosphoprotein</keyword>
<dbReference type="InterPro" id="IPR045851">
    <property type="entry name" value="AMP-bd_C_sf"/>
</dbReference>
<name>A0AAN6N5U0_9PEZI</name>
<dbReference type="InterPro" id="IPR023213">
    <property type="entry name" value="CAT-like_dom_sf"/>
</dbReference>
<feature type="domain" description="Carrier" evidence="4">
    <location>
        <begin position="483"/>
        <end position="559"/>
    </location>
</feature>
<dbReference type="EMBL" id="MU853832">
    <property type="protein sequence ID" value="KAK3938303.1"/>
    <property type="molecule type" value="Genomic_DNA"/>
</dbReference>
<dbReference type="InterPro" id="IPR036736">
    <property type="entry name" value="ACP-like_sf"/>
</dbReference>
<keyword evidence="3" id="KW-0436">Ligase</keyword>
<dbReference type="GO" id="GO:0044550">
    <property type="term" value="P:secondary metabolite biosynthetic process"/>
    <property type="evidence" value="ECO:0007669"/>
    <property type="project" value="TreeGrafter"/>
</dbReference>
<dbReference type="SUPFAM" id="SSF52777">
    <property type="entry name" value="CoA-dependent acyltransferases"/>
    <property type="match status" value="2"/>
</dbReference>
<dbReference type="Pfam" id="PF13193">
    <property type="entry name" value="AMP-binding_C"/>
    <property type="match status" value="1"/>
</dbReference>
<dbReference type="Pfam" id="PF00550">
    <property type="entry name" value="PP-binding"/>
    <property type="match status" value="1"/>
</dbReference>
<dbReference type="InterPro" id="IPR042099">
    <property type="entry name" value="ANL_N_sf"/>
</dbReference>
<gene>
    <name evidence="5" type="ORF">QBC46DRAFT_365578</name>
</gene>
<dbReference type="Gene3D" id="3.30.559.10">
    <property type="entry name" value="Chloramphenicol acetyltransferase-like domain"/>
    <property type="match status" value="1"/>
</dbReference>
<evidence type="ECO:0000313" key="5">
    <source>
        <dbReference type="EMBL" id="KAK3938303.1"/>
    </source>
</evidence>
<protein>
    <submittedName>
        <fullName evidence="5">Acetyl-CoA synthetase</fullName>
    </submittedName>
</protein>
<dbReference type="Proteomes" id="UP001303473">
    <property type="component" value="Unassembled WGS sequence"/>
</dbReference>
<dbReference type="InterPro" id="IPR000873">
    <property type="entry name" value="AMP-dep_synth/lig_dom"/>
</dbReference>
<dbReference type="GO" id="GO:0043041">
    <property type="term" value="P:amino acid activation for nonribosomal peptide biosynthetic process"/>
    <property type="evidence" value="ECO:0007669"/>
    <property type="project" value="TreeGrafter"/>
</dbReference>
<dbReference type="PROSITE" id="PS00455">
    <property type="entry name" value="AMP_BINDING"/>
    <property type="match status" value="1"/>
</dbReference>
<accession>A0AAN6N5U0</accession>
<evidence type="ECO:0000313" key="6">
    <source>
        <dbReference type="Proteomes" id="UP001303473"/>
    </source>
</evidence>
<dbReference type="PRINTS" id="PR00154">
    <property type="entry name" value="AMPBINDING"/>
</dbReference>
<dbReference type="AlphaFoldDB" id="A0AAN6N5U0"/>